<dbReference type="CDD" id="cd00067">
    <property type="entry name" value="GAL4"/>
    <property type="match status" value="1"/>
</dbReference>
<accession>A0A1L7XNP5</accession>
<dbReference type="GO" id="GO:0000976">
    <property type="term" value="F:transcription cis-regulatory region binding"/>
    <property type="evidence" value="ECO:0007669"/>
    <property type="project" value="TreeGrafter"/>
</dbReference>
<dbReference type="EMBL" id="FJOG01000039">
    <property type="protein sequence ID" value="CZR66681.1"/>
    <property type="molecule type" value="Genomic_DNA"/>
</dbReference>
<feature type="domain" description="Zn(2)-C6 fungal-type" evidence="3">
    <location>
        <begin position="19"/>
        <end position="49"/>
    </location>
</feature>
<sequence>MARSNRTVAKPVHNRSRRGCLTCREHRIKCDEISPNCRNCRRLQQKCTWGVKVSFHQARMFSLSDAETETLQGIEEEREQIFVDETSELEAEYLGISRLSCRPHQSPETSPSTEGADGAIPEDSAIISDDIFHSTRFTGEPQRRPDSEATDVVLNPTLRPHVSTEILQPAVGLPLDTTARAYRALPDIPFDNRLKVQLISVFFREIASWFETTNSLRHFTALYGHLVTKSAALGAAAMSLASKFLGATTSQPQVSQDLYDFSTSLAAAIVDDNTLILTTIIHCMFSAMSMDPGDALQSFVQCATLLKSSRWSRSASGLPAAIYWAFARLDIWMAYSTKGKTFLPPDVWFGDTPDWNFTPLQDSYSNRAIRIFARIVDLLSEVRDSSQDPGRVRTFWSTLQTWNLERPEALKPIVEVDLPGNAPISTIIFSNASAVCGNVFFHAGCILLLETGYVEPSAELPAIASHLQIFLLPFANNMYYANLINNIEPVFIAARHCSTADEKLIALKHLRDIEVATGWKTSHKSKQLRELWGLQ</sequence>
<reference evidence="4 5" key="1">
    <citation type="submission" date="2016-03" db="EMBL/GenBank/DDBJ databases">
        <authorList>
            <person name="Ploux O."/>
        </authorList>
    </citation>
    <scope>NUCLEOTIDE SEQUENCE [LARGE SCALE GENOMIC DNA]</scope>
    <source>
        <strain evidence="4 5">UAMH 11012</strain>
    </source>
</reference>
<dbReference type="Pfam" id="PF00172">
    <property type="entry name" value="Zn_clus"/>
    <property type="match status" value="1"/>
</dbReference>
<dbReference type="SUPFAM" id="SSF57701">
    <property type="entry name" value="Zn2/Cys6 DNA-binding domain"/>
    <property type="match status" value="1"/>
</dbReference>
<dbReference type="Proteomes" id="UP000184330">
    <property type="component" value="Unassembled WGS sequence"/>
</dbReference>
<dbReference type="OrthoDB" id="415590at2759"/>
<proteinExistence type="predicted"/>
<gene>
    <name evidence="4" type="ORF">PAC_16582</name>
</gene>
<evidence type="ECO:0000259" key="3">
    <source>
        <dbReference type="PROSITE" id="PS50048"/>
    </source>
</evidence>
<organism evidence="4 5">
    <name type="scientific">Phialocephala subalpina</name>
    <dbReference type="NCBI Taxonomy" id="576137"/>
    <lineage>
        <taxon>Eukaryota</taxon>
        <taxon>Fungi</taxon>
        <taxon>Dikarya</taxon>
        <taxon>Ascomycota</taxon>
        <taxon>Pezizomycotina</taxon>
        <taxon>Leotiomycetes</taxon>
        <taxon>Helotiales</taxon>
        <taxon>Mollisiaceae</taxon>
        <taxon>Phialocephala</taxon>
        <taxon>Phialocephala fortinii species complex</taxon>
    </lineage>
</organism>
<dbReference type="STRING" id="576137.A0A1L7XNP5"/>
<dbReference type="AlphaFoldDB" id="A0A1L7XNP5"/>
<dbReference type="SMART" id="SM00066">
    <property type="entry name" value="GAL4"/>
    <property type="match status" value="1"/>
</dbReference>
<dbReference type="InterPro" id="IPR001138">
    <property type="entry name" value="Zn2Cys6_DnaBD"/>
</dbReference>
<dbReference type="Gene3D" id="4.10.240.10">
    <property type="entry name" value="Zn(2)-C6 fungal-type DNA-binding domain"/>
    <property type="match status" value="1"/>
</dbReference>
<name>A0A1L7XNP5_9HELO</name>
<dbReference type="PANTHER" id="PTHR37534">
    <property type="entry name" value="TRANSCRIPTIONAL ACTIVATOR PROTEIN UGA3"/>
    <property type="match status" value="1"/>
</dbReference>
<dbReference type="InterPro" id="IPR036864">
    <property type="entry name" value="Zn2-C6_fun-type_DNA-bd_sf"/>
</dbReference>
<feature type="region of interest" description="Disordered" evidence="2">
    <location>
        <begin position="101"/>
        <end position="120"/>
    </location>
</feature>
<evidence type="ECO:0000313" key="4">
    <source>
        <dbReference type="EMBL" id="CZR66681.1"/>
    </source>
</evidence>
<dbReference type="GO" id="GO:0005634">
    <property type="term" value="C:nucleus"/>
    <property type="evidence" value="ECO:0007669"/>
    <property type="project" value="TreeGrafter"/>
</dbReference>
<keyword evidence="5" id="KW-1185">Reference proteome</keyword>
<evidence type="ECO:0000313" key="5">
    <source>
        <dbReference type="Proteomes" id="UP000184330"/>
    </source>
</evidence>
<dbReference type="GO" id="GO:0045944">
    <property type="term" value="P:positive regulation of transcription by RNA polymerase II"/>
    <property type="evidence" value="ECO:0007669"/>
    <property type="project" value="TreeGrafter"/>
</dbReference>
<dbReference type="PANTHER" id="PTHR37534:SF2">
    <property type="entry name" value="N-ACETYLTRANSFERASE DOMAIN-CONTAINING PROTEIN"/>
    <property type="match status" value="1"/>
</dbReference>
<evidence type="ECO:0000256" key="1">
    <source>
        <dbReference type="ARBA" id="ARBA00023242"/>
    </source>
</evidence>
<protein>
    <recommendedName>
        <fullName evidence="3">Zn(2)-C6 fungal-type domain-containing protein</fullName>
    </recommendedName>
</protein>
<dbReference type="GO" id="GO:0008270">
    <property type="term" value="F:zinc ion binding"/>
    <property type="evidence" value="ECO:0007669"/>
    <property type="project" value="InterPro"/>
</dbReference>
<dbReference type="GO" id="GO:0000981">
    <property type="term" value="F:DNA-binding transcription factor activity, RNA polymerase II-specific"/>
    <property type="evidence" value="ECO:0007669"/>
    <property type="project" value="InterPro"/>
</dbReference>
<evidence type="ECO:0000256" key="2">
    <source>
        <dbReference type="SAM" id="MobiDB-lite"/>
    </source>
</evidence>
<dbReference type="PROSITE" id="PS50048">
    <property type="entry name" value="ZN2_CY6_FUNGAL_2"/>
    <property type="match status" value="1"/>
</dbReference>
<keyword evidence="1" id="KW-0539">Nucleus</keyword>
<dbReference type="PROSITE" id="PS00463">
    <property type="entry name" value="ZN2_CY6_FUNGAL_1"/>
    <property type="match status" value="1"/>
</dbReference>